<evidence type="ECO:0000313" key="1">
    <source>
        <dbReference type="EMBL" id="TDL14095.1"/>
    </source>
</evidence>
<name>A0A4Y7PFJ6_9AGAM</name>
<dbReference type="OrthoDB" id="3058995at2759"/>
<dbReference type="Proteomes" id="UP000294933">
    <property type="component" value="Unassembled WGS sequence"/>
</dbReference>
<protein>
    <submittedName>
        <fullName evidence="1">Uncharacterized protein</fullName>
    </submittedName>
</protein>
<proteinExistence type="predicted"/>
<organism evidence="1 2">
    <name type="scientific">Rickenella mellea</name>
    <dbReference type="NCBI Taxonomy" id="50990"/>
    <lineage>
        <taxon>Eukaryota</taxon>
        <taxon>Fungi</taxon>
        <taxon>Dikarya</taxon>
        <taxon>Basidiomycota</taxon>
        <taxon>Agaricomycotina</taxon>
        <taxon>Agaricomycetes</taxon>
        <taxon>Hymenochaetales</taxon>
        <taxon>Rickenellaceae</taxon>
        <taxon>Rickenella</taxon>
    </lineage>
</organism>
<evidence type="ECO:0000313" key="2">
    <source>
        <dbReference type="Proteomes" id="UP000294933"/>
    </source>
</evidence>
<sequence>MITESTLSTNTMVSTTRVPVFNDEMQNPTNGYRHLGPLSAVSFGFQPLGTYTDLGREIFAIDIEGVHPATQDYARILQPAGISMDSHFIIILTSDISLPTSSRGSSPFAYSRSQSLALTAHTNSASGSPSHSLTNSLSPSPLQATVLEFPNLDIPASGFSSELLMGHDQVDHFHSATATPFSGNTHHISNFSFNSNTFQENISHSPGLQAESISNFVTPGDSIPVFSDPPSAPAPIPLPHSENISLSPQTTEWELMDILGITGVEKEKATYLGDNNRASLFTLVQNHQAASELLVKMGFPKFENDPLAKISVTFAPNVTFTGCQILAHLKWSASSYGKKSLAYTWAKEASQLKWKGNVPDEPSDAATVYKIWQEIVEMFKPGGFLETNTDPRTYGTSPQLKQKDLFTPSRTRIANYLENI</sequence>
<keyword evidence="2" id="KW-1185">Reference proteome</keyword>
<dbReference type="AlphaFoldDB" id="A0A4Y7PFJ6"/>
<gene>
    <name evidence="1" type="ORF">BD410DRAFT_846358</name>
</gene>
<dbReference type="VEuPathDB" id="FungiDB:BD410DRAFT_846358"/>
<dbReference type="EMBL" id="ML170393">
    <property type="protein sequence ID" value="TDL14095.1"/>
    <property type="molecule type" value="Genomic_DNA"/>
</dbReference>
<reference evidence="1 2" key="1">
    <citation type="submission" date="2018-06" db="EMBL/GenBank/DDBJ databases">
        <title>A transcriptomic atlas of mushroom development highlights an independent origin of complex multicellularity.</title>
        <authorList>
            <consortium name="DOE Joint Genome Institute"/>
            <person name="Krizsan K."/>
            <person name="Almasi E."/>
            <person name="Merenyi Z."/>
            <person name="Sahu N."/>
            <person name="Viragh M."/>
            <person name="Koszo T."/>
            <person name="Mondo S."/>
            <person name="Kiss B."/>
            <person name="Balint B."/>
            <person name="Kues U."/>
            <person name="Barry K."/>
            <person name="Hegedus J.C."/>
            <person name="Henrissat B."/>
            <person name="Johnson J."/>
            <person name="Lipzen A."/>
            <person name="Ohm R."/>
            <person name="Nagy I."/>
            <person name="Pangilinan J."/>
            <person name="Yan J."/>
            <person name="Xiong Y."/>
            <person name="Grigoriev I.V."/>
            <person name="Hibbett D.S."/>
            <person name="Nagy L.G."/>
        </authorList>
    </citation>
    <scope>NUCLEOTIDE SEQUENCE [LARGE SCALE GENOMIC DNA]</scope>
    <source>
        <strain evidence="1 2">SZMC22713</strain>
    </source>
</reference>
<accession>A0A4Y7PFJ6</accession>